<dbReference type="EMBL" id="PUIB01000012">
    <property type="protein sequence ID" value="PQO36571.1"/>
    <property type="molecule type" value="Genomic_DNA"/>
</dbReference>
<evidence type="ECO:0000313" key="1">
    <source>
        <dbReference type="EMBL" id="PQO36571.1"/>
    </source>
</evidence>
<proteinExistence type="predicted"/>
<protein>
    <submittedName>
        <fullName evidence="1">Uncharacterized protein</fullName>
    </submittedName>
</protein>
<dbReference type="Proteomes" id="UP000239388">
    <property type="component" value="Unassembled WGS sequence"/>
</dbReference>
<dbReference type="RefSeq" id="WP_158265452.1">
    <property type="nucleotide sequence ID" value="NZ_PUIB01000012.1"/>
</dbReference>
<sequence length="88" mass="9884">TSPLHPSHHLTSGKKSFPRIQQMIEQIGLDENEKFTGSVRTEKLISNQILPENNTVPNGLIIIPWWVNFANDDFHWASGNGRPGKVPV</sequence>
<gene>
    <name evidence="1" type="ORF">C5Y98_11285</name>
</gene>
<organism evidence="1 2">
    <name type="scientific">Blastopirellula marina</name>
    <dbReference type="NCBI Taxonomy" id="124"/>
    <lineage>
        <taxon>Bacteria</taxon>
        <taxon>Pseudomonadati</taxon>
        <taxon>Planctomycetota</taxon>
        <taxon>Planctomycetia</taxon>
        <taxon>Pirellulales</taxon>
        <taxon>Pirellulaceae</taxon>
        <taxon>Blastopirellula</taxon>
    </lineage>
</organism>
<dbReference type="AlphaFoldDB" id="A0A2S8FWL4"/>
<name>A0A2S8FWL4_9BACT</name>
<accession>A0A2S8FWL4</accession>
<feature type="non-terminal residue" evidence="1">
    <location>
        <position position="1"/>
    </location>
</feature>
<reference evidence="1 2" key="1">
    <citation type="submission" date="2018-02" db="EMBL/GenBank/DDBJ databases">
        <title>Comparative genomes isolates from brazilian mangrove.</title>
        <authorList>
            <person name="Araujo J.E."/>
            <person name="Taketani R.G."/>
            <person name="Silva M.C.P."/>
            <person name="Loureco M.V."/>
            <person name="Andreote F.D."/>
        </authorList>
    </citation>
    <scope>NUCLEOTIDE SEQUENCE [LARGE SCALE GENOMIC DNA]</scope>
    <source>
        <strain evidence="1 2">NAP PRIS-MGV</strain>
    </source>
</reference>
<evidence type="ECO:0000313" key="2">
    <source>
        <dbReference type="Proteomes" id="UP000239388"/>
    </source>
</evidence>
<comment type="caution">
    <text evidence="1">The sequence shown here is derived from an EMBL/GenBank/DDBJ whole genome shotgun (WGS) entry which is preliminary data.</text>
</comment>